<evidence type="ECO:0000256" key="3">
    <source>
        <dbReference type="ARBA" id="ARBA00022490"/>
    </source>
</evidence>
<dbReference type="eggNOG" id="KOG2512">
    <property type="taxonomic scope" value="Eukaryota"/>
</dbReference>
<dbReference type="Pfam" id="PF16752">
    <property type="entry name" value="TBCC_N"/>
    <property type="match status" value="1"/>
</dbReference>
<dbReference type="HOGENOM" id="CLU_032612_0_0_1"/>
<dbReference type="PROSITE" id="PS51329">
    <property type="entry name" value="C_CAP_COFACTOR_C"/>
    <property type="match status" value="1"/>
</dbReference>
<dbReference type="InParanoid" id="S8EUG7"/>
<dbReference type="InterPro" id="IPR017901">
    <property type="entry name" value="C-CAP_CF_C-like"/>
</dbReference>
<evidence type="ECO:0000313" key="7">
    <source>
        <dbReference type="EMBL" id="EPS93305.1"/>
    </source>
</evidence>
<dbReference type="InterPro" id="IPR031925">
    <property type="entry name" value="TBCC_N"/>
</dbReference>
<protein>
    <recommendedName>
        <fullName evidence="6">C-CAP/cofactor C-like domain-containing protein</fullName>
    </recommendedName>
</protein>
<keyword evidence="4" id="KW-0007">Acetylation</keyword>
<evidence type="ECO:0000256" key="4">
    <source>
        <dbReference type="ARBA" id="ARBA00022990"/>
    </source>
</evidence>
<organism evidence="7 8">
    <name type="scientific">Fomitopsis schrenkii</name>
    <name type="common">Brown rot fungus</name>
    <dbReference type="NCBI Taxonomy" id="2126942"/>
    <lineage>
        <taxon>Eukaryota</taxon>
        <taxon>Fungi</taxon>
        <taxon>Dikarya</taxon>
        <taxon>Basidiomycota</taxon>
        <taxon>Agaricomycotina</taxon>
        <taxon>Agaricomycetes</taxon>
        <taxon>Polyporales</taxon>
        <taxon>Fomitopsis</taxon>
    </lineage>
</organism>
<evidence type="ECO:0000259" key="6">
    <source>
        <dbReference type="PROSITE" id="PS51329"/>
    </source>
</evidence>
<dbReference type="Gene3D" id="1.20.58.1250">
    <property type="entry name" value="Tubulin Binding Cofactor C, N-terminal domain"/>
    <property type="match status" value="1"/>
</dbReference>
<evidence type="ECO:0000256" key="2">
    <source>
        <dbReference type="ARBA" id="ARBA00008848"/>
    </source>
</evidence>
<reference evidence="7 8" key="1">
    <citation type="journal article" date="2012" name="Science">
        <title>The Paleozoic origin of enzymatic lignin decomposition reconstructed from 31 fungal genomes.</title>
        <authorList>
            <person name="Floudas D."/>
            <person name="Binder M."/>
            <person name="Riley R."/>
            <person name="Barry K."/>
            <person name="Blanchette R.A."/>
            <person name="Henrissat B."/>
            <person name="Martinez A.T."/>
            <person name="Otillar R."/>
            <person name="Spatafora J.W."/>
            <person name="Yadav J.S."/>
            <person name="Aerts A."/>
            <person name="Benoit I."/>
            <person name="Boyd A."/>
            <person name="Carlson A."/>
            <person name="Copeland A."/>
            <person name="Coutinho P.M."/>
            <person name="de Vries R.P."/>
            <person name="Ferreira P."/>
            <person name="Findley K."/>
            <person name="Foster B."/>
            <person name="Gaskell J."/>
            <person name="Glotzer D."/>
            <person name="Gorecki P."/>
            <person name="Heitman J."/>
            <person name="Hesse C."/>
            <person name="Hori C."/>
            <person name="Igarashi K."/>
            <person name="Jurgens J.A."/>
            <person name="Kallen N."/>
            <person name="Kersten P."/>
            <person name="Kohler A."/>
            <person name="Kuees U."/>
            <person name="Kumar T.K.A."/>
            <person name="Kuo A."/>
            <person name="LaButti K."/>
            <person name="Larrondo L.F."/>
            <person name="Lindquist E."/>
            <person name="Ling A."/>
            <person name="Lombard V."/>
            <person name="Lucas S."/>
            <person name="Lundell T."/>
            <person name="Martin R."/>
            <person name="McLaughlin D.J."/>
            <person name="Morgenstern I."/>
            <person name="Morin E."/>
            <person name="Murat C."/>
            <person name="Nagy L.G."/>
            <person name="Nolan M."/>
            <person name="Ohm R.A."/>
            <person name="Patyshakuliyeva A."/>
            <person name="Rokas A."/>
            <person name="Ruiz-Duenas F.J."/>
            <person name="Sabat G."/>
            <person name="Salamov A."/>
            <person name="Samejima M."/>
            <person name="Schmutz J."/>
            <person name="Slot J.C."/>
            <person name="St John F."/>
            <person name="Stenlid J."/>
            <person name="Sun H."/>
            <person name="Sun S."/>
            <person name="Syed K."/>
            <person name="Tsang A."/>
            <person name="Wiebenga A."/>
            <person name="Young D."/>
            <person name="Pisabarro A."/>
            <person name="Eastwood D.C."/>
            <person name="Martin F."/>
            <person name="Cullen D."/>
            <person name="Grigoriev I.V."/>
            <person name="Hibbett D.S."/>
        </authorList>
    </citation>
    <scope>NUCLEOTIDE SEQUENCE</scope>
    <source>
        <strain evidence="8">FP-58527</strain>
    </source>
</reference>
<dbReference type="PANTHER" id="PTHR15139:SF0">
    <property type="entry name" value="TUBULIN-SPECIFIC CHAPERONE C"/>
    <property type="match status" value="1"/>
</dbReference>
<feature type="domain" description="C-CAP/cofactor C-like" evidence="6">
    <location>
        <begin position="115"/>
        <end position="279"/>
    </location>
</feature>
<evidence type="ECO:0000313" key="8">
    <source>
        <dbReference type="Proteomes" id="UP000015241"/>
    </source>
</evidence>
<sequence>MNKTNQEFTQEFHLHFNTAHSDLASRISQSSTAGIDVVQQLSSDFAKLRKGLTDATGFLPSYDQRQCELRLKDIETSLEKLRTAAAPKPKFAFKRKANPSAASTSASSMKQSTLPVKLAENTSAFTGVVISGRNHEFLDLSALPGSATATDLSISDLDHCVVYMLPGPSLDGNAPARNVKITALHVRDVKNSVLIMPIVEGSALLHDLSRCTLALGCHQYRMHTSTQTDVYISAASNPIIEHCKGIRFATYPQFLQQTSDELSGNLAVQDFSHIRATPSPNWSLLPDDALPPEGSWPKPGNVDVNALLAKLLPPSP</sequence>
<dbReference type="Proteomes" id="UP000015241">
    <property type="component" value="Unassembled WGS sequence"/>
</dbReference>
<name>S8EUG7_FOMSC</name>
<dbReference type="InterPro" id="IPR016098">
    <property type="entry name" value="CAP/MinC_C"/>
</dbReference>
<dbReference type="Pfam" id="PF07986">
    <property type="entry name" value="TBCC"/>
    <property type="match status" value="1"/>
</dbReference>
<evidence type="ECO:0000256" key="5">
    <source>
        <dbReference type="ARBA" id="ARBA00026055"/>
    </source>
</evidence>
<evidence type="ECO:0000256" key="1">
    <source>
        <dbReference type="ARBA" id="ARBA00004496"/>
    </source>
</evidence>
<dbReference type="GO" id="GO:0007023">
    <property type="term" value="P:post-chaperonin tubulin folding pathway"/>
    <property type="evidence" value="ECO:0007669"/>
    <property type="project" value="InterPro"/>
</dbReference>
<dbReference type="GO" id="GO:0007021">
    <property type="term" value="P:tubulin complex assembly"/>
    <property type="evidence" value="ECO:0007669"/>
    <property type="project" value="TreeGrafter"/>
</dbReference>
<dbReference type="Gene3D" id="2.160.20.70">
    <property type="match status" value="1"/>
</dbReference>
<comment type="subcellular location">
    <subcellularLocation>
        <location evidence="1">Cytoplasm</location>
    </subcellularLocation>
</comment>
<accession>S8EUG7</accession>
<dbReference type="InterPro" id="IPR038397">
    <property type="entry name" value="TBCC_N_sf"/>
</dbReference>
<gene>
    <name evidence="7" type="ORF">FOMPIDRAFT_144168</name>
</gene>
<keyword evidence="3" id="KW-0963">Cytoplasm</keyword>
<proteinExistence type="inferred from homology"/>
<comment type="similarity">
    <text evidence="2">Belongs to the TBCC family.</text>
</comment>
<dbReference type="GO" id="GO:0005737">
    <property type="term" value="C:cytoplasm"/>
    <property type="evidence" value="ECO:0007669"/>
    <property type="project" value="UniProtKB-SubCell"/>
</dbReference>
<keyword evidence="8" id="KW-1185">Reference proteome</keyword>
<dbReference type="OrthoDB" id="194775at2759"/>
<comment type="subunit">
    <text evidence="5">Supercomplex made of cofactors A to E. Cofactors A and D function by capturing and stabilizing tubulin in a quasi-native conformation. Cofactor E binds to the cofactor D-tubulin complex; interaction with cofactor C then causes the release of tubulin polypeptides that are committed to the native state.</text>
</comment>
<dbReference type="InterPro" id="IPR012945">
    <property type="entry name" value="Tubulin-bd_cofactor_C_dom"/>
</dbReference>
<dbReference type="EMBL" id="KE504284">
    <property type="protein sequence ID" value="EPS93305.1"/>
    <property type="molecule type" value="Genomic_DNA"/>
</dbReference>
<dbReference type="GO" id="GO:0015631">
    <property type="term" value="F:tubulin binding"/>
    <property type="evidence" value="ECO:0007669"/>
    <property type="project" value="InterPro"/>
</dbReference>
<dbReference type="PANTHER" id="PTHR15139">
    <property type="entry name" value="TUBULIN FOLDING COFACTOR C"/>
    <property type="match status" value="1"/>
</dbReference>
<dbReference type="AlphaFoldDB" id="S8EUG7"/>
<dbReference type="FunCoup" id="S8EUG7">
    <property type="interactions" value="308"/>
</dbReference>
<dbReference type="InterPro" id="IPR027684">
    <property type="entry name" value="TBCC"/>
</dbReference>
<dbReference type="STRING" id="743788.S8EUG7"/>